<dbReference type="InterPro" id="IPR004839">
    <property type="entry name" value="Aminotransferase_I/II_large"/>
</dbReference>
<evidence type="ECO:0000313" key="7">
    <source>
        <dbReference type="EMBL" id="QDH16638.1"/>
    </source>
</evidence>
<dbReference type="CDD" id="cd07377">
    <property type="entry name" value="WHTH_GntR"/>
    <property type="match status" value="1"/>
</dbReference>
<dbReference type="InterPro" id="IPR036390">
    <property type="entry name" value="WH_DNA-bd_sf"/>
</dbReference>
<gene>
    <name evidence="7" type="ORF">E3D00_02910</name>
</gene>
<sequence length="465" mass="52273">MITLNPALSTPIVQQIFNEIQTKITQGDWVPKSKLPSIRRLAQELHVSFLTVSNAYNRLVAEGLIEAHKGSGFYVTYRDNNSPIVLPQQPLPYPSIDALWMLQSAFEINPHVIQAGSGWLNKDYLFSSSIKNAFSNLSRRQDTSILEYGNPYGYKALRESIRHILHQQNIDCDISSIILTHGASQALELSIRSLTQPGDHVLVEDPGYCNLFPLLTTLHLSAHAVPRLKDGPDLEHLEKLIATQNPKAFIINTRLQNPTGTNCSRSTIQQLLRLAERYNLTLIEDDIFGGLSDNTTPTLSSFGGLKHVIYIGSFSKTIAPGLRVGFMACSPQHVQRIVHLKMSYNLTSSNINEAIVQYILSEGRYRLHIQKIKEKLSVVREKTAQELKKNGLELFTYPAGGMFLWAKFSNKNIDPLEITKTASKKNIMLAPGCFFRPNQANSPWMRFNITQMNHAGVYHFLNTCS</sequence>
<evidence type="ECO:0000256" key="5">
    <source>
        <dbReference type="ARBA" id="ARBA00023163"/>
    </source>
</evidence>
<dbReference type="Pfam" id="PF00392">
    <property type="entry name" value="GntR"/>
    <property type="match status" value="1"/>
</dbReference>
<dbReference type="Proteomes" id="UP000316313">
    <property type="component" value="Chromosome"/>
</dbReference>
<dbReference type="AlphaFoldDB" id="A0A4Y6UJ35"/>
<dbReference type="SUPFAM" id="SSF53383">
    <property type="entry name" value="PLP-dependent transferases"/>
    <property type="match status" value="1"/>
</dbReference>
<dbReference type="SUPFAM" id="SSF46785">
    <property type="entry name" value="Winged helix' DNA-binding domain"/>
    <property type="match status" value="1"/>
</dbReference>
<evidence type="ECO:0000256" key="2">
    <source>
        <dbReference type="ARBA" id="ARBA00022898"/>
    </source>
</evidence>
<accession>A0A4Y6UJ35</accession>
<keyword evidence="8" id="KW-1185">Reference proteome</keyword>
<dbReference type="PANTHER" id="PTHR46577:SF2">
    <property type="entry name" value="TRANSCRIPTIONAL REGULATORY PROTEIN"/>
    <property type="match status" value="1"/>
</dbReference>
<keyword evidence="4" id="KW-0238">DNA-binding</keyword>
<feature type="domain" description="HTH gntR-type" evidence="6">
    <location>
        <begin position="10"/>
        <end position="78"/>
    </location>
</feature>
<dbReference type="GO" id="GO:0003677">
    <property type="term" value="F:DNA binding"/>
    <property type="evidence" value="ECO:0007669"/>
    <property type="project" value="UniProtKB-KW"/>
</dbReference>
<dbReference type="Gene3D" id="3.90.1150.10">
    <property type="entry name" value="Aspartate Aminotransferase, domain 1"/>
    <property type="match status" value="1"/>
</dbReference>
<dbReference type="Pfam" id="PF00155">
    <property type="entry name" value="Aminotran_1_2"/>
    <property type="match status" value="1"/>
</dbReference>
<dbReference type="EMBL" id="CP038141">
    <property type="protein sequence ID" value="QDH16638.1"/>
    <property type="molecule type" value="Genomic_DNA"/>
</dbReference>
<dbReference type="PROSITE" id="PS50949">
    <property type="entry name" value="HTH_GNTR"/>
    <property type="match status" value="1"/>
</dbReference>
<evidence type="ECO:0000256" key="3">
    <source>
        <dbReference type="ARBA" id="ARBA00023015"/>
    </source>
</evidence>
<dbReference type="KEGG" id="ssam:E3D00_02910"/>
<dbReference type="InterPro" id="IPR000524">
    <property type="entry name" value="Tscrpt_reg_HTH_GntR"/>
</dbReference>
<evidence type="ECO:0000259" key="6">
    <source>
        <dbReference type="PROSITE" id="PS50949"/>
    </source>
</evidence>
<dbReference type="SMART" id="SM00345">
    <property type="entry name" value="HTH_GNTR"/>
    <property type="match status" value="1"/>
</dbReference>
<dbReference type="InterPro" id="IPR015422">
    <property type="entry name" value="PyrdxlP-dep_Trfase_small"/>
</dbReference>
<dbReference type="InterPro" id="IPR015421">
    <property type="entry name" value="PyrdxlP-dep_Trfase_major"/>
</dbReference>
<dbReference type="Gene3D" id="1.10.10.10">
    <property type="entry name" value="Winged helix-like DNA-binding domain superfamily/Winged helix DNA-binding domain"/>
    <property type="match status" value="1"/>
</dbReference>
<evidence type="ECO:0000256" key="4">
    <source>
        <dbReference type="ARBA" id="ARBA00023125"/>
    </source>
</evidence>
<keyword evidence="7" id="KW-0808">Transferase</keyword>
<dbReference type="RefSeq" id="WP_141459789.1">
    <property type="nucleotide sequence ID" value="NZ_CP038141.1"/>
</dbReference>
<keyword evidence="2" id="KW-0663">Pyridoxal phosphate</keyword>
<dbReference type="Gene3D" id="3.40.640.10">
    <property type="entry name" value="Type I PLP-dependent aspartate aminotransferase-like (Major domain)"/>
    <property type="match status" value="1"/>
</dbReference>
<dbReference type="InterPro" id="IPR036388">
    <property type="entry name" value="WH-like_DNA-bd_sf"/>
</dbReference>
<dbReference type="OrthoDB" id="9802328at2"/>
<dbReference type="InterPro" id="IPR015424">
    <property type="entry name" value="PyrdxlP-dep_Trfase"/>
</dbReference>
<dbReference type="GO" id="GO:0008483">
    <property type="term" value="F:transaminase activity"/>
    <property type="evidence" value="ECO:0007669"/>
    <property type="project" value="UniProtKB-KW"/>
</dbReference>
<dbReference type="CDD" id="cd00609">
    <property type="entry name" value="AAT_like"/>
    <property type="match status" value="1"/>
</dbReference>
<keyword evidence="3" id="KW-0805">Transcription regulation</keyword>
<organism evidence="7 8">
    <name type="scientific">Swingsia samuiensis</name>
    <dbReference type="NCBI Taxonomy" id="1293412"/>
    <lineage>
        <taxon>Bacteria</taxon>
        <taxon>Pseudomonadati</taxon>
        <taxon>Pseudomonadota</taxon>
        <taxon>Alphaproteobacteria</taxon>
        <taxon>Acetobacterales</taxon>
        <taxon>Acetobacteraceae</taxon>
        <taxon>Swingsia</taxon>
    </lineage>
</organism>
<dbReference type="GO" id="GO:0030170">
    <property type="term" value="F:pyridoxal phosphate binding"/>
    <property type="evidence" value="ECO:0007669"/>
    <property type="project" value="InterPro"/>
</dbReference>
<dbReference type="GO" id="GO:0003700">
    <property type="term" value="F:DNA-binding transcription factor activity"/>
    <property type="evidence" value="ECO:0007669"/>
    <property type="project" value="InterPro"/>
</dbReference>
<comment type="similarity">
    <text evidence="1">In the C-terminal section; belongs to the class-I pyridoxal-phosphate-dependent aminotransferase family.</text>
</comment>
<proteinExistence type="inferred from homology"/>
<evidence type="ECO:0000313" key="8">
    <source>
        <dbReference type="Proteomes" id="UP000316313"/>
    </source>
</evidence>
<reference evidence="7 8" key="1">
    <citation type="submission" date="2019-03" db="EMBL/GenBank/DDBJ databases">
        <title>The complete genome sequence of Swingsia samuiensis NBRC107927(T).</title>
        <authorList>
            <person name="Chua K.-O."/>
            <person name="Chan K.-G."/>
            <person name="See-Too W.-S."/>
        </authorList>
    </citation>
    <scope>NUCLEOTIDE SEQUENCE [LARGE SCALE GENOMIC DNA]</scope>
    <source>
        <strain evidence="7 8">AH83</strain>
    </source>
</reference>
<dbReference type="PANTHER" id="PTHR46577">
    <property type="entry name" value="HTH-TYPE TRANSCRIPTIONAL REGULATORY PROTEIN GABR"/>
    <property type="match status" value="1"/>
</dbReference>
<evidence type="ECO:0000256" key="1">
    <source>
        <dbReference type="ARBA" id="ARBA00005384"/>
    </source>
</evidence>
<keyword evidence="7" id="KW-0032">Aminotransferase</keyword>
<protein>
    <submittedName>
        <fullName evidence="7">PLP-dependent aminotransferase family protein</fullName>
    </submittedName>
</protein>
<name>A0A4Y6UJ35_9PROT</name>
<dbReference type="InterPro" id="IPR051446">
    <property type="entry name" value="HTH_trans_reg/aminotransferase"/>
</dbReference>
<keyword evidence="5" id="KW-0804">Transcription</keyword>